<gene>
    <name evidence="1" type="ORF">D9611_010138</name>
</gene>
<dbReference type="Proteomes" id="UP000541558">
    <property type="component" value="Unassembled WGS sequence"/>
</dbReference>
<dbReference type="AlphaFoldDB" id="A0A8H5EV59"/>
<accession>A0A8H5EV59</accession>
<dbReference type="OrthoDB" id="10557202at2759"/>
<organism evidence="1 2">
    <name type="scientific">Ephemerocybe angulata</name>
    <dbReference type="NCBI Taxonomy" id="980116"/>
    <lineage>
        <taxon>Eukaryota</taxon>
        <taxon>Fungi</taxon>
        <taxon>Dikarya</taxon>
        <taxon>Basidiomycota</taxon>
        <taxon>Agaricomycotina</taxon>
        <taxon>Agaricomycetes</taxon>
        <taxon>Agaricomycetidae</taxon>
        <taxon>Agaricales</taxon>
        <taxon>Agaricineae</taxon>
        <taxon>Psathyrellaceae</taxon>
        <taxon>Ephemerocybe</taxon>
    </lineage>
</organism>
<evidence type="ECO:0000313" key="1">
    <source>
        <dbReference type="EMBL" id="KAF5313589.1"/>
    </source>
</evidence>
<evidence type="ECO:0000313" key="2">
    <source>
        <dbReference type="Proteomes" id="UP000541558"/>
    </source>
</evidence>
<comment type="caution">
    <text evidence="1">The sequence shown here is derived from an EMBL/GenBank/DDBJ whole genome shotgun (WGS) entry which is preliminary data.</text>
</comment>
<keyword evidence="2" id="KW-1185">Reference proteome</keyword>
<reference evidence="1 2" key="1">
    <citation type="journal article" date="2020" name="ISME J.">
        <title>Uncovering the hidden diversity of litter-decomposition mechanisms in mushroom-forming fungi.</title>
        <authorList>
            <person name="Floudas D."/>
            <person name="Bentzer J."/>
            <person name="Ahren D."/>
            <person name="Johansson T."/>
            <person name="Persson P."/>
            <person name="Tunlid A."/>
        </authorList>
    </citation>
    <scope>NUCLEOTIDE SEQUENCE [LARGE SCALE GENOMIC DNA]</scope>
    <source>
        <strain evidence="1 2">CBS 175.51</strain>
    </source>
</reference>
<proteinExistence type="predicted"/>
<protein>
    <submittedName>
        <fullName evidence="1">Uncharacterized protein</fullName>
    </submittedName>
</protein>
<dbReference type="EMBL" id="JAACJK010000223">
    <property type="protein sequence ID" value="KAF5313589.1"/>
    <property type="molecule type" value="Genomic_DNA"/>
</dbReference>
<name>A0A8H5EV59_9AGAR</name>
<sequence length="60" mass="6486">MFAFPPPAEGNTMFDGCPIVQTYDSAQDMSFFLRAVLDSDSNTALPLAVHLRTGSGRASY</sequence>